<reference evidence="2 5" key="2">
    <citation type="submission" date="2019-07" db="EMBL/GenBank/DDBJ databases">
        <title>Whole genome shotgun sequence of Halomonas cupida NBRC 102219.</title>
        <authorList>
            <person name="Hosoyama A."/>
            <person name="Uohara A."/>
            <person name="Ohji S."/>
            <person name="Ichikawa N."/>
        </authorList>
    </citation>
    <scope>NUCLEOTIDE SEQUENCE [LARGE SCALE GENOMIC DNA]</scope>
    <source>
        <strain evidence="2 5">NBRC 102219</strain>
    </source>
</reference>
<evidence type="ECO:0000313" key="4">
    <source>
        <dbReference type="Proteomes" id="UP000184123"/>
    </source>
</evidence>
<feature type="signal peptide" evidence="1">
    <location>
        <begin position="1"/>
        <end position="22"/>
    </location>
</feature>
<evidence type="ECO:0000256" key="1">
    <source>
        <dbReference type="SAM" id="SignalP"/>
    </source>
</evidence>
<dbReference type="STRING" id="44933.SAMN05660971_01296"/>
<dbReference type="EMBL" id="FRCA01000003">
    <property type="protein sequence ID" value="SHL77577.1"/>
    <property type="molecule type" value="Genomic_DNA"/>
</dbReference>
<reference evidence="3 4" key="1">
    <citation type="submission" date="2016-11" db="EMBL/GenBank/DDBJ databases">
        <authorList>
            <person name="Jaros S."/>
            <person name="Januszkiewicz K."/>
            <person name="Wedrychowicz H."/>
        </authorList>
    </citation>
    <scope>NUCLEOTIDE SEQUENCE [LARGE SCALE GENOMIC DNA]</scope>
    <source>
        <strain evidence="3 4">DSM 4740</strain>
    </source>
</reference>
<dbReference type="AlphaFoldDB" id="A0A1M7DDY3"/>
<dbReference type="EMBL" id="BJXU01000034">
    <property type="protein sequence ID" value="GEN23159.1"/>
    <property type="molecule type" value="Genomic_DNA"/>
</dbReference>
<protein>
    <recommendedName>
        <fullName evidence="6">Sn-glycerol-3-phosphate transporter</fullName>
    </recommendedName>
</protein>
<sequence>MPFPWKATIFAIAALTGFPVSAEEASSWPPAAKLDHVLVQTSLYTRHYDRDPEHTNQQNLISVEFHNPQRWLAGAAWFRNSFNQPTWYWYAGREFPLWKPTENTVVRAKLTGGLLRGYKDEYRDKIPFNHSGIAPAVLPSIGMQWGRVESDLILFGTAGLMVTGGVRF</sequence>
<dbReference type="OrthoDB" id="8561992at2"/>
<evidence type="ECO:0008006" key="6">
    <source>
        <dbReference type="Google" id="ProtNLM"/>
    </source>
</evidence>
<accession>A0A1M7DDY3</accession>
<keyword evidence="5" id="KW-1185">Reference proteome</keyword>
<evidence type="ECO:0000313" key="3">
    <source>
        <dbReference type="EMBL" id="SHL77577.1"/>
    </source>
</evidence>
<keyword evidence="1" id="KW-0732">Signal</keyword>
<name>A0A1M7DDY3_9GAMM</name>
<evidence type="ECO:0000313" key="2">
    <source>
        <dbReference type="EMBL" id="GEN23159.1"/>
    </source>
</evidence>
<proteinExistence type="predicted"/>
<feature type="chain" id="PRO_5013201004" description="Sn-glycerol-3-phosphate transporter" evidence="1">
    <location>
        <begin position="23"/>
        <end position="168"/>
    </location>
</feature>
<dbReference type="Proteomes" id="UP000321726">
    <property type="component" value="Unassembled WGS sequence"/>
</dbReference>
<organism evidence="3 4">
    <name type="scientific">Halomonas cupida</name>
    <dbReference type="NCBI Taxonomy" id="44933"/>
    <lineage>
        <taxon>Bacteria</taxon>
        <taxon>Pseudomonadati</taxon>
        <taxon>Pseudomonadota</taxon>
        <taxon>Gammaproteobacteria</taxon>
        <taxon>Oceanospirillales</taxon>
        <taxon>Halomonadaceae</taxon>
        <taxon>Halomonas</taxon>
    </lineage>
</organism>
<dbReference type="RefSeq" id="WP_073434228.1">
    <property type="nucleotide sequence ID" value="NZ_BJXU01000034.1"/>
</dbReference>
<evidence type="ECO:0000313" key="5">
    <source>
        <dbReference type="Proteomes" id="UP000321726"/>
    </source>
</evidence>
<gene>
    <name evidence="2" type="ORF">HCU01_11080</name>
    <name evidence="3" type="ORF">SAMN05660971_01296</name>
</gene>
<dbReference type="Proteomes" id="UP000184123">
    <property type="component" value="Unassembled WGS sequence"/>
</dbReference>